<evidence type="ECO:0000313" key="1">
    <source>
        <dbReference type="EMBL" id="AUN99875.1"/>
    </source>
</evidence>
<keyword evidence="2" id="KW-1185">Reference proteome</keyword>
<dbReference type="SUPFAM" id="SSF56436">
    <property type="entry name" value="C-type lectin-like"/>
    <property type="match status" value="1"/>
</dbReference>
<evidence type="ECO:0000313" key="2">
    <source>
        <dbReference type="Proteomes" id="UP000235584"/>
    </source>
</evidence>
<dbReference type="RefSeq" id="WP_102245164.1">
    <property type="nucleotide sequence ID" value="NZ_CP025704.1"/>
</dbReference>
<accession>A0A2K9NXT9</accession>
<organism evidence="1 2">
    <name type="scientific">Bacteriovorax stolpii</name>
    <name type="common">Bdellovibrio stolpii</name>
    <dbReference type="NCBI Taxonomy" id="960"/>
    <lineage>
        <taxon>Bacteria</taxon>
        <taxon>Pseudomonadati</taxon>
        <taxon>Bdellovibrionota</taxon>
        <taxon>Bacteriovoracia</taxon>
        <taxon>Bacteriovoracales</taxon>
        <taxon>Bacteriovoracaceae</taxon>
        <taxon>Bacteriovorax</taxon>
    </lineage>
</organism>
<gene>
    <name evidence="1" type="ORF">C0V70_17545</name>
</gene>
<dbReference type="AlphaFoldDB" id="A0A2K9NXT9"/>
<reference evidence="1 2" key="1">
    <citation type="submission" date="2018-01" db="EMBL/GenBank/DDBJ databases">
        <title>Complete genome sequence of Bacteriovorax stolpii DSM12778.</title>
        <authorList>
            <person name="Tang B."/>
            <person name="Chang J."/>
        </authorList>
    </citation>
    <scope>NUCLEOTIDE SEQUENCE [LARGE SCALE GENOMIC DNA]</scope>
    <source>
        <strain evidence="1 2">DSM 12778</strain>
    </source>
</reference>
<dbReference type="Proteomes" id="UP000235584">
    <property type="component" value="Chromosome"/>
</dbReference>
<dbReference type="Gene3D" id="3.90.1580.10">
    <property type="entry name" value="paralog of FGE (formylglycine-generating enzyme)"/>
    <property type="match status" value="1"/>
</dbReference>
<dbReference type="EMBL" id="CP025704">
    <property type="protein sequence ID" value="AUN99875.1"/>
    <property type="molecule type" value="Genomic_DNA"/>
</dbReference>
<dbReference type="InterPro" id="IPR016187">
    <property type="entry name" value="CTDL_fold"/>
</dbReference>
<name>A0A2K9NXT9_BACTC</name>
<dbReference type="KEGG" id="bsto:C0V70_17545"/>
<sequence>MVLFIKVFLLFSQTLYAQSACPVNYVSFKDICIAKYEMKKGKDKKALSEPNNQPWMEINQKEALKACQDLGAGYDLISNSQWTEVARDIAHTKLNWNTGIPYKGTLNIGHSDGVPDKALEASLSDDEACYLTGQTCTAETWNLEKRTHKLSNGETIWDFAGNAAEWIKEINDKKQIEAPQMYVSLVDFKDVRYAAFGPDQKCETPQIEFNYCGLGYYWTHDVKRNGVGRSGFWKHKSPFMTGIFSLGVDVFIDKRYPFMGFRCVYTPAQNRTHF</sequence>
<dbReference type="InterPro" id="IPR042095">
    <property type="entry name" value="SUMF_sf"/>
</dbReference>
<protein>
    <submittedName>
        <fullName evidence="1">Uncharacterized protein</fullName>
    </submittedName>
</protein>
<proteinExistence type="predicted"/>